<dbReference type="SUPFAM" id="SSF81631">
    <property type="entry name" value="PAP/OAS1 substrate-binding domain"/>
    <property type="match status" value="1"/>
</dbReference>
<dbReference type="STRING" id="121224.E0VRP0"/>
<dbReference type="FunCoup" id="E0VRP0">
    <property type="interactions" value="1637"/>
</dbReference>
<dbReference type="PANTHER" id="PTHR12271:SF133">
    <property type="entry name" value="POLY(A) RNA POLYMERASE, MITOCHONDRIAL"/>
    <property type="match status" value="1"/>
</dbReference>
<dbReference type="InterPro" id="IPR043519">
    <property type="entry name" value="NT_sf"/>
</dbReference>
<dbReference type="EMBL" id="AAZO01004698">
    <property type="status" value="NOT_ANNOTATED_CDS"/>
    <property type="molecule type" value="Genomic_DNA"/>
</dbReference>
<dbReference type="VEuPathDB" id="VectorBase:PHUM400420"/>
<feature type="domain" description="Poly(A) RNA polymerase mitochondrial-like central palm" evidence="1">
    <location>
        <begin position="109"/>
        <end position="252"/>
    </location>
</feature>
<keyword evidence="4" id="KW-1185">Reference proteome</keyword>
<gene>
    <name evidence="3" type="primary">8237961</name>
    <name evidence="2" type="ORF">Phum_PHUM400420</name>
</gene>
<dbReference type="EnsemblMetazoa" id="PHUM400420-RA">
    <property type="protein sequence ID" value="PHUM400420-PA"/>
    <property type="gene ID" value="PHUM400420"/>
</dbReference>
<dbReference type="CDD" id="cd05402">
    <property type="entry name" value="NT_PAP_TUTase"/>
    <property type="match status" value="1"/>
</dbReference>
<dbReference type="eggNOG" id="KOG2277">
    <property type="taxonomic scope" value="Eukaryota"/>
</dbReference>
<dbReference type="Gene3D" id="1.10.1410.10">
    <property type="match status" value="1"/>
</dbReference>
<dbReference type="OrthoDB" id="434989at2759"/>
<dbReference type="Gene3D" id="3.30.460.10">
    <property type="entry name" value="Beta Polymerase, domain 2"/>
    <property type="match status" value="1"/>
</dbReference>
<reference evidence="3" key="3">
    <citation type="submission" date="2020-05" db="UniProtKB">
        <authorList>
            <consortium name="EnsemblMetazoa"/>
        </authorList>
    </citation>
    <scope>IDENTIFICATION</scope>
    <source>
        <strain evidence="3">USDA</strain>
    </source>
</reference>
<sequence>MYKFETNSMKYVLLEMENGEQLSNLINHSKSHGGGGGGGKRGKFSILNSLGGHFGYFNDSIVYDHEKIIPTTTVMENYDYYYSNVNNNDDNSKTNSIRKLLKEYKTLDLDNQIRLLHDSYKLNDLGYRLRYMMWKQIQNLVNVLLPTHSVYPFGSAVNGLGDVTSDLDLVVLRDDSTSFRWHKNPGVDINSVQNDLSLLTNVMTKTSVGCAKVVFIKQAKVPIIKYKHSFTGVECDVSMHQTEALKMSQILFALSNFDPRIKPLIFFIKIWARELRLTREQPGPTITNFSLILLTIFFLQQKGSSHTEILPPFDLFPLRDTDANDDVMTMENTDEKLECILNNFKCHVTSSSSSSTSSPTSSPSAPNGKSTVELLLLFYKFYSVFNFNSYGCCLNTGQIIRKNNFKNYGMYIKNPFCSIYNVSKNVSLSEVNKFQFYCQIAATLLEESETTISRNSTTRTAVVDESKFLLNFLNYNSYANELMAKKLSNNNNINSNVKFADLKSIF</sequence>
<dbReference type="PANTHER" id="PTHR12271">
    <property type="entry name" value="POLY A POLYMERASE CID PAP -RELATED"/>
    <property type="match status" value="1"/>
</dbReference>
<name>E0VRP0_PEDHC</name>
<dbReference type="InterPro" id="IPR054708">
    <property type="entry name" value="MTPAP-like_central"/>
</dbReference>
<dbReference type="Proteomes" id="UP000009046">
    <property type="component" value="Unassembled WGS sequence"/>
</dbReference>
<reference evidence="2" key="2">
    <citation type="submission" date="2007-04" db="EMBL/GenBank/DDBJ databases">
        <title>The genome of the human body louse.</title>
        <authorList>
            <consortium name="The Human Body Louse Genome Consortium"/>
            <person name="Kirkness E."/>
            <person name="Walenz B."/>
            <person name="Hass B."/>
            <person name="Bruggner R."/>
            <person name="Strausberg R."/>
        </authorList>
    </citation>
    <scope>NUCLEOTIDE SEQUENCE</scope>
    <source>
        <strain evidence="2">USDA</strain>
    </source>
</reference>
<dbReference type="Pfam" id="PF22600">
    <property type="entry name" value="MTPAP-like_central"/>
    <property type="match status" value="1"/>
</dbReference>
<dbReference type="HOGENOM" id="CLU_538955_0_0_1"/>
<dbReference type="EMBL" id="DS235478">
    <property type="protein sequence ID" value="EEB16046.1"/>
    <property type="molecule type" value="Genomic_DNA"/>
</dbReference>
<proteinExistence type="predicted"/>
<evidence type="ECO:0000313" key="3">
    <source>
        <dbReference type="EnsemblMetazoa" id="PHUM400420-PA"/>
    </source>
</evidence>
<accession>E0VRP0</accession>
<dbReference type="GO" id="GO:0031123">
    <property type="term" value="P:RNA 3'-end processing"/>
    <property type="evidence" value="ECO:0007669"/>
    <property type="project" value="TreeGrafter"/>
</dbReference>
<dbReference type="RefSeq" id="XP_002428784.1">
    <property type="nucleotide sequence ID" value="XM_002428739.1"/>
</dbReference>
<dbReference type="AlphaFoldDB" id="E0VRP0"/>
<dbReference type="GeneID" id="8237961"/>
<dbReference type="GO" id="GO:1990817">
    <property type="term" value="F:poly(A) RNA polymerase activity"/>
    <property type="evidence" value="ECO:0007669"/>
    <property type="project" value="TreeGrafter"/>
</dbReference>
<reference evidence="2" key="1">
    <citation type="submission" date="2007-04" db="EMBL/GenBank/DDBJ databases">
        <title>Annotation of Pediculus humanus corporis strain USDA.</title>
        <authorList>
            <person name="Kirkness E."/>
            <person name="Hannick L."/>
            <person name="Hass B."/>
            <person name="Bruggner R."/>
            <person name="Lawson D."/>
            <person name="Bidwell S."/>
            <person name="Joardar V."/>
            <person name="Caler E."/>
            <person name="Walenz B."/>
            <person name="Inman J."/>
            <person name="Schobel S."/>
            <person name="Galinsky K."/>
            <person name="Amedeo P."/>
            <person name="Strausberg R."/>
        </authorList>
    </citation>
    <scope>NUCLEOTIDE SEQUENCE</scope>
    <source>
        <strain evidence="2">USDA</strain>
    </source>
</reference>
<dbReference type="KEGG" id="phu:Phum_PHUM400420"/>
<evidence type="ECO:0000313" key="2">
    <source>
        <dbReference type="EMBL" id="EEB16046.1"/>
    </source>
</evidence>
<evidence type="ECO:0000259" key="1">
    <source>
        <dbReference type="Pfam" id="PF22600"/>
    </source>
</evidence>
<organism>
    <name type="scientific">Pediculus humanus subsp. corporis</name>
    <name type="common">Body louse</name>
    <dbReference type="NCBI Taxonomy" id="121224"/>
    <lineage>
        <taxon>Eukaryota</taxon>
        <taxon>Metazoa</taxon>
        <taxon>Ecdysozoa</taxon>
        <taxon>Arthropoda</taxon>
        <taxon>Hexapoda</taxon>
        <taxon>Insecta</taxon>
        <taxon>Pterygota</taxon>
        <taxon>Neoptera</taxon>
        <taxon>Paraneoptera</taxon>
        <taxon>Psocodea</taxon>
        <taxon>Troctomorpha</taxon>
        <taxon>Phthiraptera</taxon>
        <taxon>Anoplura</taxon>
        <taxon>Pediculidae</taxon>
        <taxon>Pediculus</taxon>
    </lineage>
</organism>
<dbReference type="OMA" id="NDNLMEY"/>
<evidence type="ECO:0000313" key="4">
    <source>
        <dbReference type="Proteomes" id="UP000009046"/>
    </source>
</evidence>
<protein>
    <recommendedName>
        <fullName evidence="1">Poly(A) RNA polymerase mitochondrial-like central palm domain-containing protein</fullName>
    </recommendedName>
</protein>
<dbReference type="InParanoid" id="E0VRP0"/>
<dbReference type="CTD" id="8237961"/>
<dbReference type="SUPFAM" id="SSF81301">
    <property type="entry name" value="Nucleotidyltransferase"/>
    <property type="match status" value="1"/>
</dbReference>